<sequence>MNSDVTNERPEGMTQRSSISSPLRRVVVMLCAMTAFVLSGCGAVVTTSLTVKDDGSGSRVMTATFTNDDSDEAKKVFAVGSGVLEGSIKRHIPSQLAFKGLKISGKTMTATFELDFSNHDDYMAKVRALTAGSSKEVHSDVQKIDTPLVQGAVGDEDFDSSDLLAWLADGLAQDGLIDKDNTNSVFDNDGNVEFSIGGQRLNSPSPLKVEQVVDNGFDDVVLKLDVKSTESIGATIWYFSTQALGSDKQAKVNQFLQQATKDGNGKVSDATVGELPEKLRDGRTDDAFVKKVAIDPTNLKTLNKRIAQALGNPSSDIRLQTGKVDLVDPEQEPGHAWFGVPVKLTGRPTCAAICARKKDDNDLGSFSSSNDNRSPSDTSIDTFVEYPASWSDSSESNSYDADSSAQHMAFSDGSSGLTAQMTMPAEIKGSAVTATIDPEGEVSYQAQWDFDKATVAAYKDSLKSFLGEELSGWKAEEKTDDKVLHLTYTAKADSVEAFNRKFSKQENGAVRVGVVQTDESTFKRQWRIEATALSLVPDNATSKVVLSHGKFVDGDKEATWDLRHAQDGEFKAIASTWRTTPLIIWGVVVLIVVGGIIWAIGKRATIKRWFNRPTQASRVAADQQRYMNRQYAPDQQGYPNQLGYPGQPGYLNHPGQPTPRSGQGWQNQAPMPPNSPHGQSWNGPQNGSDMS</sequence>
<feature type="transmembrane region" description="Helical" evidence="2">
    <location>
        <begin position="26"/>
        <end position="51"/>
    </location>
</feature>
<keyword evidence="2" id="KW-1133">Transmembrane helix</keyword>
<feature type="compositionally biased region" description="Low complexity" evidence="1">
    <location>
        <begin position="389"/>
        <end position="405"/>
    </location>
</feature>
<evidence type="ECO:0000313" key="3">
    <source>
        <dbReference type="EMBL" id="BCY26020.1"/>
    </source>
</evidence>
<feature type="compositionally biased region" description="Low complexity" evidence="1">
    <location>
        <begin position="365"/>
        <end position="379"/>
    </location>
</feature>
<protein>
    <submittedName>
        <fullName evidence="3">Uncharacterized protein</fullName>
    </submittedName>
</protein>
<proteinExistence type="predicted"/>
<feature type="region of interest" description="Disordered" evidence="1">
    <location>
        <begin position="361"/>
        <end position="380"/>
    </location>
</feature>
<feature type="region of interest" description="Disordered" evidence="1">
    <location>
        <begin position="633"/>
        <end position="691"/>
    </location>
</feature>
<evidence type="ECO:0000313" key="4">
    <source>
        <dbReference type="Proteomes" id="UP000825072"/>
    </source>
</evidence>
<reference evidence="3" key="1">
    <citation type="submission" date="2021-06" db="EMBL/GenBank/DDBJ databases">
        <title>Genome sequence of Cutibacterium modestum strain KB17-24694.</title>
        <authorList>
            <person name="Dekio I."/>
            <person name="Asahina A."/>
            <person name="Nishida M."/>
        </authorList>
    </citation>
    <scope>NUCLEOTIDE SEQUENCE</scope>
    <source>
        <strain evidence="3">KB17-24694</strain>
    </source>
</reference>
<keyword evidence="2" id="KW-0812">Transmembrane</keyword>
<accession>A0AAD1KQ21</accession>
<feature type="compositionally biased region" description="Polar residues" evidence="1">
    <location>
        <begin position="658"/>
        <end position="669"/>
    </location>
</feature>
<keyword evidence="2" id="KW-0472">Membrane</keyword>
<gene>
    <name evidence="3" type="ORF">KB1_20100</name>
</gene>
<dbReference type="EMBL" id="AP024747">
    <property type="protein sequence ID" value="BCY26020.1"/>
    <property type="molecule type" value="Genomic_DNA"/>
</dbReference>
<evidence type="ECO:0000256" key="1">
    <source>
        <dbReference type="SAM" id="MobiDB-lite"/>
    </source>
</evidence>
<feature type="compositionally biased region" description="Polar residues" evidence="1">
    <location>
        <begin position="676"/>
        <end position="691"/>
    </location>
</feature>
<organism evidence="3 4">
    <name type="scientific">Cutibacterium modestum</name>
    <dbReference type="NCBI Taxonomy" id="2559073"/>
    <lineage>
        <taxon>Bacteria</taxon>
        <taxon>Bacillati</taxon>
        <taxon>Actinomycetota</taxon>
        <taxon>Actinomycetes</taxon>
        <taxon>Propionibacteriales</taxon>
        <taxon>Propionibacteriaceae</taxon>
        <taxon>Cutibacterium</taxon>
    </lineage>
</organism>
<dbReference type="Proteomes" id="UP000825072">
    <property type="component" value="Chromosome 1"/>
</dbReference>
<feature type="region of interest" description="Disordered" evidence="1">
    <location>
        <begin position="389"/>
        <end position="412"/>
    </location>
</feature>
<feature type="transmembrane region" description="Helical" evidence="2">
    <location>
        <begin position="582"/>
        <end position="601"/>
    </location>
</feature>
<evidence type="ECO:0000256" key="2">
    <source>
        <dbReference type="SAM" id="Phobius"/>
    </source>
</evidence>
<dbReference type="AlphaFoldDB" id="A0AAD1KQ21"/>
<name>A0AAD1KQ21_9ACTN</name>